<proteinExistence type="predicted"/>
<accession>A0AAW3ES93</accession>
<sequence>MSFQWKFEGYSNRLLEQLARFCTVVGSMLSLYISDLETVDSEP</sequence>
<protein>
    <submittedName>
        <fullName evidence="1">Uncharacterized protein</fullName>
    </submittedName>
</protein>
<evidence type="ECO:0000313" key="2">
    <source>
        <dbReference type="Proteomes" id="UP000029590"/>
    </source>
</evidence>
<dbReference type="Proteomes" id="UP000029590">
    <property type="component" value="Unassembled WGS sequence"/>
</dbReference>
<organism evidence="1 2">
    <name type="scientific">Burkholderia gladioli</name>
    <name type="common">Pseudomonas marginata</name>
    <name type="synonym">Phytomonas marginata</name>
    <dbReference type="NCBI Taxonomy" id="28095"/>
    <lineage>
        <taxon>Bacteria</taxon>
        <taxon>Pseudomonadati</taxon>
        <taxon>Pseudomonadota</taxon>
        <taxon>Betaproteobacteria</taxon>
        <taxon>Burkholderiales</taxon>
        <taxon>Burkholderiaceae</taxon>
        <taxon>Burkholderia</taxon>
    </lineage>
</organism>
<dbReference type="EMBL" id="JPGG01000017">
    <property type="protein sequence ID" value="KGC10850.1"/>
    <property type="molecule type" value="Genomic_DNA"/>
</dbReference>
<dbReference type="AlphaFoldDB" id="A0AAW3ES93"/>
<gene>
    <name evidence="1" type="ORF">DM48_7158</name>
</gene>
<name>A0AAW3ES93_BURGA</name>
<evidence type="ECO:0000313" key="1">
    <source>
        <dbReference type="EMBL" id="KGC10850.1"/>
    </source>
</evidence>
<reference evidence="1 2" key="1">
    <citation type="submission" date="2014-04" db="EMBL/GenBank/DDBJ databases">
        <authorList>
            <person name="Bishop-Lilly K.A."/>
            <person name="Broomall S.M."/>
            <person name="Chain P.S."/>
            <person name="Chertkov O."/>
            <person name="Coyne S.R."/>
            <person name="Daligault H.E."/>
            <person name="Davenport K.W."/>
            <person name="Erkkila T."/>
            <person name="Frey K.G."/>
            <person name="Gibbons H.S."/>
            <person name="Gu W."/>
            <person name="Jaissle J."/>
            <person name="Johnson S.L."/>
            <person name="Koroleva G.I."/>
            <person name="Ladner J.T."/>
            <person name="Lo C.-C."/>
            <person name="Minogue T.D."/>
            <person name="Munk C."/>
            <person name="Palacios G.F."/>
            <person name="Redden C.L."/>
            <person name="Rosenzweig C.N."/>
            <person name="Scholz M.B."/>
            <person name="Teshima H."/>
            <person name="Xu Y."/>
        </authorList>
    </citation>
    <scope>NUCLEOTIDE SEQUENCE [LARGE SCALE GENOMIC DNA]</scope>
    <source>
        <strain evidence="2">gladioli</strain>
    </source>
</reference>
<comment type="caution">
    <text evidence="1">The sequence shown here is derived from an EMBL/GenBank/DDBJ whole genome shotgun (WGS) entry which is preliminary data.</text>
</comment>